<gene>
    <name evidence="2" type="ORF">N7515_002058</name>
</gene>
<feature type="compositionally biased region" description="Basic and acidic residues" evidence="1">
    <location>
        <begin position="105"/>
        <end position="114"/>
    </location>
</feature>
<evidence type="ECO:0000256" key="1">
    <source>
        <dbReference type="SAM" id="MobiDB-lite"/>
    </source>
</evidence>
<reference evidence="2" key="2">
    <citation type="journal article" date="2023" name="IMA Fungus">
        <title>Comparative genomic study of the Penicillium genus elucidates a diverse pangenome and 15 lateral gene transfer events.</title>
        <authorList>
            <person name="Petersen C."/>
            <person name="Sorensen T."/>
            <person name="Nielsen M.R."/>
            <person name="Sondergaard T.E."/>
            <person name="Sorensen J.L."/>
            <person name="Fitzpatrick D.A."/>
            <person name="Frisvad J.C."/>
            <person name="Nielsen K.L."/>
        </authorList>
    </citation>
    <scope>NUCLEOTIDE SEQUENCE</scope>
    <source>
        <strain evidence="2">IBT 22155</strain>
    </source>
</reference>
<dbReference type="EMBL" id="JAPQKL010000002">
    <property type="protein sequence ID" value="KAJ5143271.1"/>
    <property type="molecule type" value="Genomic_DNA"/>
</dbReference>
<evidence type="ECO:0000313" key="3">
    <source>
        <dbReference type="Proteomes" id="UP001149079"/>
    </source>
</evidence>
<dbReference type="Proteomes" id="UP001149079">
    <property type="component" value="Unassembled WGS sequence"/>
</dbReference>
<organism evidence="2 3">
    <name type="scientific">Penicillium bovifimosum</name>
    <dbReference type="NCBI Taxonomy" id="126998"/>
    <lineage>
        <taxon>Eukaryota</taxon>
        <taxon>Fungi</taxon>
        <taxon>Dikarya</taxon>
        <taxon>Ascomycota</taxon>
        <taxon>Pezizomycotina</taxon>
        <taxon>Eurotiomycetes</taxon>
        <taxon>Eurotiomycetidae</taxon>
        <taxon>Eurotiales</taxon>
        <taxon>Aspergillaceae</taxon>
        <taxon>Penicillium</taxon>
    </lineage>
</organism>
<comment type="caution">
    <text evidence="2">The sequence shown here is derived from an EMBL/GenBank/DDBJ whole genome shotgun (WGS) entry which is preliminary data.</text>
</comment>
<dbReference type="GeneID" id="81401972"/>
<evidence type="ECO:0000313" key="2">
    <source>
        <dbReference type="EMBL" id="KAJ5143271.1"/>
    </source>
</evidence>
<keyword evidence="3" id="KW-1185">Reference proteome</keyword>
<name>A0A9W9HCQ6_9EURO</name>
<dbReference type="RefSeq" id="XP_056524915.1">
    <property type="nucleotide sequence ID" value="XM_056662802.1"/>
</dbReference>
<feature type="compositionally biased region" description="Acidic residues" evidence="1">
    <location>
        <begin position="37"/>
        <end position="46"/>
    </location>
</feature>
<reference evidence="2" key="1">
    <citation type="submission" date="2022-11" db="EMBL/GenBank/DDBJ databases">
        <authorList>
            <person name="Petersen C."/>
        </authorList>
    </citation>
    <scope>NUCLEOTIDE SEQUENCE</scope>
    <source>
        <strain evidence="2">IBT 22155</strain>
    </source>
</reference>
<dbReference type="AlphaFoldDB" id="A0A9W9HCQ6"/>
<feature type="compositionally biased region" description="Acidic residues" evidence="1">
    <location>
        <begin position="54"/>
        <end position="78"/>
    </location>
</feature>
<sequence length="114" mass="12680">MGLNRWQVSILKKVDPPPKIAGTPRIPRVAKDKETSDGEETLSSDFDSDRDSDFIDPSEDGLEDEEDVVMAMDSESEQSDGNRLQGMHEIPKDGVPEEESNLRSAEGDHRPDLI</sequence>
<feature type="region of interest" description="Disordered" evidence="1">
    <location>
        <begin position="1"/>
        <end position="114"/>
    </location>
</feature>
<protein>
    <submittedName>
        <fullName evidence="2">Uncharacterized protein</fullName>
    </submittedName>
</protein>
<accession>A0A9W9HCQ6</accession>
<proteinExistence type="predicted"/>